<evidence type="ECO:0000256" key="1">
    <source>
        <dbReference type="SAM" id="MobiDB-lite"/>
    </source>
</evidence>
<sequence length="123" mass="13071">MRNPSNELDNMQVRLFTRSAAKKETGRRFTCPGACCLASACTCEYVLGWSTLVRQGGGSADARDRMGEKPVTDCGSVNNVDTVSGGSHDLAARGTADNRASSPRTTLSSVRLRAQAGVRTVVF</sequence>
<keyword evidence="3" id="KW-1185">Reference proteome</keyword>
<comment type="caution">
    <text evidence="2">The sequence shown here is derived from an EMBL/GenBank/DDBJ whole genome shotgun (WGS) entry which is preliminary data.</text>
</comment>
<dbReference type="AlphaFoldDB" id="A0A2T7P975"/>
<dbReference type="EMBL" id="PZQS01000005">
    <property type="protein sequence ID" value="PVD29970.1"/>
    <property type="molecule type" value="Genomic_DNA"/>
</dbReference>
<reference evidence="2 3" key="1">
    <citation type="submission" date="2018-04" db="EMBL/GenBank/DDBJ databases">
        <title>The genome of golden apple snail Pomacea canaliculata provides insight into stress tolerance and invasive adaptation.</title>
        <authorList>
            <person name="Liu C."/>
            <person name="Liu B."/>
            <person name="Ren Y."/>
            <person name="Zhang Y."/>
            <person name="Wang H."/>
            <person name="Li S."/>
            <person name="Jiang F."/>
            <person name="Yin L."/>
            <person name="Zhang G."/>
            <person name="Qian W."/>
            <person name="Fan W."/>
        </authorList>
    </citation>
    <scope>NUCLEOTIDE SEQUENCE [LARGE SCALE GENOMIC DNA]</scope>
    <source>
        <strain evidence="2">SZHN2017</strain>
        <tissue evidence="2">Muscle</tissue>
    </source>
</reference>
<accession>A0A2T7P975</accession>
<dbReference type="Proteomes" id="UP000245119">
    <property type="component" value="Linkage Group LG5"/>
</dbReference>
<gene>
    <name evidence="2" type="ORF">C0Q70_09231</name>
</gene>
<evidence type="ECO:0000313" key="2">
    <source>
        <dbReference type="EMBL" id="PVD29970.1"/>
    </source>
</evidence>
<feature type="region of interest" description="Disordered" evidence="1">
    <location>
        <begin position="85"/>
        <end position="104"/>
    </location>
</feature>
<feature type="compositionally biased region" description="Basic and acidic residues" evidence="1">
    <location>
        <begin position="61"/>
        <end position="71"/>
    </location>
</feature>
<proteinExistence type="predicted"/>
<protein>
    <submittedName>
        <fullName evidence="2">Uncharacterized protein</fullName>
    </submittedName>
</protein>
<feature type="region of interest" description="Disordered" evidence="1">
    <location>
        <begin position="56"/>
        <end position="78"/>
    </location>
</feature>
<organism evidence="2 3">
    <name type="scientific">Pomacea canaliculata</name>
    <name type="common">Golden apple snail</name>
    <dbReference type="NCBI Taxonomy" id="400727"/>
    <lineage>
        <taxon>Eukaryota</taxon>
        <taxon>Metazoa</taxon>
        <taxon>Spiralia</taxon>
        <taxon>Lophotrochozoa</taxon>
        <taxon>Mollusca</taxon>
        <taxon>Gastropoda</taxon>
        <taxon>Caenogastropoda</taxon>
        <taxon>Architaenioglossa</taxon>
        <taxon>Ampullarioidea</taxon>
        <taxon>Ampullariidae</taxon>
        <taxon>Pomacea</taxon>
    </lineage>
</organism>
<evidence type="ECO:0000313" key="3">
    <source>
        <dbReference type="Proteomes" id="UP000245119"/>
    </source>
</evidence>
<name>A0A2T7P975_POMCA</name>